<dbReference type="Pfam" id="PF00263">
    <property type="entry name" value="Secretin"/>
    <property type="match status" value="1"/>
</dbReference>
<dbReference type="InterPro" id="IPR038591">
    <property type="entry name" value="NolW-like_sf"/>
</dbReference>
<dbReference type="PRINTS" id="PR00811">
    <property type="entry name" value="BCTERIALGSPD"/>
</dbReference>
<keyword evidence="3" id="KW-0813">Transport</keyword>
<dbReference type="PROSITE" id="PS00875">
    <property type="entry name" value="T2SP_D"/>
    <property type="match status" value="1"/>
</dbReference>
<evidence type="ECO:0000256" key="5">
    <source>
        <dbReference type="ARBA" id="ARBA00022927"/>
    </source>
</evidence>
<organism evidence="9">
    <name type="scientific">hydrothermal vent metagenome</name>
    <dbReference type="NCBI Taxonomy" id="652676"/>
    <lineage>
        <taxon>unclassified sequences</taxon>
        <taxon>metagenomes</taxon>
        <taxon>ecological metagenomes</taxon>
    </lineage>
</organism>
<keyword evidence="4" id="KW-0732">Signal</keyword>
<dbReference type="InterPro" id="IPR021731">
    <property type="entry name" value="AMIN_dom"/>
</dbReference>
<reference evidence="9" key="1">
    <citation type="submission" date="2018-06" db="EMBL/GenBank/DDBJ databases">
        <authorList>
            <person name="Zhirakovskaya E."/>
        </authorList>
    </citation>
    <scope>NUCLEOTIDE SEQUENCE</scope>
</reference>
<dbReference type="GO" id="GO:0009306">
    <property type="term" value="P:protein secretion"/>
    <property type="evidence" value="ECO:0007669"/>
    <property type="project" value="InterPro"/>
</dbReference>
<evidence type="ECO:0000256" key="7">
    <source>
        <dbReference type="ARBA" id="ARBA00023237"/>
    </source>
</evidence>
<dbReference type="Pfam" id="PF11741">
    <property type="entry name" value="AMIN"/>
    <property type="match status" value="2"/>
</dbReference>
<dbReference type="InterPro" id="IPR005644">
    <property type="entry name" value="NolW-like"/>
</dbReference>
<dbReference type="PANTHER" id="PTHR30604:SF1">
    <property type="entry name" value="DNA UTILIZATION PROTEIN HOFQ"/>
    <property type="match status" value="1"/>
</dbReference>
<dbReference type="InterPro" id="IPR004846">
    <property type="entry name" value="T2SS/T3SS_dom"/>
</dbReference>
<dbReference type="PANTHER" id="PTHR30604">
    <property type="entry name" value="PROTEIN TRANSPORT PROTEIN HOFQ"/>
    <property type="match status" value="1"/>
</dbReference>
<sequence length="713" mass="78291">MKQYNYLTQLTASSKDHLQKSCRWQRLIAHSLLALFATTTLANANTLTDISYSTLPGDQVQIQLTLSDGAFEPGSFTVDNPARIALDLPNTSSSIKQKKQQIGVGIARYITAVEAGDRTRVVINLTRLVPYQTLVDGNHIFLTLNTDSSALAAPVNATKDAKGNSNQVLDSSENISNVDFRRGAKGEGRIIITLNNPNIPIDMQKRGDRVVLSIPQGKLPADIERRMDVLDFATPVDTVDAFNSGGGVKIVIQAHGKFDHIAYQTDNNFIVDVKPIIINEEKKLRKKFEYTGERLSLNFQNIDVRAVLQLIADFTGLNLVTSDTVTGNLTLRLKNVPWDQALDIILKTKGLDKRKSGNVMLIAPAEEIAAREKLELEANKQIEELAPLENASIQINYAKALSFKELFESDKDKQAWLSSRGSVALDPRTNILLVRDTAKHIEAIEALVEELDIAVRQVLIEARIVLAQDDFSKELGVRFGISSETTQGLRQGFTSGTLNATTQIINGEDIELNDRLNVDLPTTNLSRAGSIGLALARLPLGTLLELELSAAQAEGRSEVISSPKVITSDQHKAVIESGQEIPYEQASSSGATTIAFKKAVLSLEVTPQITPDDRVIMDLAVNKDEADFSRSINGVPPINTQNVQTQVLVNNGETIVLGGVYQISKIESIRRVPFFGDLPLLGVLFRNTFEENKKTELLIFVTPKILKENLTLN</sequence>
<evidence type="ECO:0000256" key="1">
    <source>
        <dbReference type="ARBA" id="ARBA00004442"/>
    </source>
</evidence>
<comment type="subcellular location">
    <subcellularLocation>
        <location evidence="1">Cell outer membrane</location>
    </subcellularLocation>
</comment>
<name>A0A3B0ZMX3_9ZZZZ</name>
<evidence type="ECO:0000256" key="4">
    <source>
        <dbReference type="ARBA" id="ARBA00022729"/>
    </source>
</evidence>
<dbReference type="InterPro" id="IPR004845">
    <property type="entry name" value="T2SS_GspD_CS"/>
</dbReference>
<dbReference type="Gene3D" id="3.30.1370.120">
    <property type="match status" value="1"/>
</dbReference>
<evidence type="ECO:0000256" key="2">
    <source>
        <dbReference type="ARBA" id="ARBA00006304"/>
    </source>
</evidence>
<dbReference type="Gene3D" id="2.60.40.3500">
    <property type="match status" value="1"/>
</dbReference>
<protein>
    <submittedName>
        <fullName evidence="9">Type IV pilus biogenesis protein PilQ</fullName>
    </submittedName>
</protein>
<dbReference type="Pfam" id="PF03958">
    <property type="entry name" value="Secretin_N"/>
    <property type="match status" value="1"/>
</dbReference>
<evidence type="ECO:0000313" key="9">
    <source>
        <dbReference type="EMBL" id="VAW94915.1"/>
    </source>
</evidence>
<dbReference type="Gene3D" id="2.60.40.3470">
    <property type="match status" value="1"/>
</dbReference>
<dbReference type="NCBIfam" id="TIGR02515">
    <property type="entry name" value="IV_pilus_PilQ"/>
    <property type="match status" value="1"/>
</dbReference>
<dbReference type="GO" id="GO:0009279">
    <property type="term" value="C:cell outer membrane"/>
    <property type="evidence" value="ECO:0007669"/>
    <property type="project" value="UniProtKB-SubCell"/>
</dbReference>
<dbReference type="AlphaFoldDB" id="A0A3B0ZMX3"/>
<dbReference type="InterPro" id="IPR011662">
    <property type="entry name" value="Secretin/TonB_short_N"/>
</dbReference>
<dbReference type="InterPro" id="IPR013355">
    <property type="entry name" value="Pilus_4_PilQ"/>
</dbReference>
<proteinExistence type="inferred from homology"/>
<evidence type="ECO:0000259" key="8">
    <source>
        <dbReference type="SMART" id="SM00965"/>
    </source>
</evidence>
<feature type="domain" description="Secretin/TonB short N-terminal" evidence="8">
    <location>
        <begin position="317"/>
        <end position="365"/>
    </location>
</feature>
<keyword evidence="7" id="KW-0998">Cell outer membrane</keyword>
<dbReference type="Pfam" id="PF07660">
    <property type="entry name" value="STN"/>
    <property type="match status" value="1"/>
</dbReference>
<accession>A0A3B0ZMX3</accession>
<evidence type="ECO:0000256" key="6">
    <source>
        <dbReference type="ARBA" id="ARBA00023136"/>
    </source>
</evidence>
<dbReference type="InterPro" id="IPR051808">
    <property type="entry name" value="Type_IV_pilus_biogenesis"/>
</dbReference>
<dbReference type="Gene3D" id="3.30.1370.130">
    <property type="match status" value="1"/>
</dbReference>
<dbReference type="EMBL" id="UOFS01000019">
    <property type="protein sequence ID" value="VAW94915.1"/>
    <property type="molecule type" value="Genomic_DNA"/>
</dbReference>
<dbReference type="InterPro" id="IPR001775">
    <property type="entry name" value="GspD/PilQ"/>
</dbReference>
<dbReference type="SMART" id="SM00965">
    <property type="entry name" value="STN"/>
    <property type="match status" value="1"/>
</dbReference>
<evidence type="ECO:0000256" key="3">
    <source>
        <dbReference type="ARBA" id="ARBA00022448"/>
    </source>
</evidence>
<keyword evidence="6" id="KW-0472">Membrane</keyword>
<keyword evidence="5" id="KW-0653">Protein transport</keyword>
<gene>
    <name evidence="9" type="ORF">MNBD_GAMMA22-1686</name>
</gene>
<comment type="similarity">
    <text evidence="2">Belongs to the bacterial secretin family. PilQ subfamily.</text>
</comment>